<organism evidence="1">
    <name type="scientific">Arcobacter sp. AZ-2023</name>
    <dbReference type="NCBI Taxonomy" id="3074453"/>
    <lineage>
        <taxon>Bacteria</taxon>
        <taxon>Pseudomonadati</taxon>
        <taxon>Campylobacterota</taxon>
        <taxon>Epsilonproteobacteria</taxon>
        <taxon>Campylobacterales</taxon>
        <taxon>Arcobacteraceae</taxon>
        <taxon>Arcobacter</taxon>
    </lineage>
</organism>
<sequence length="124" mass="14701">MMVNLQNKKNEIILQIGEDGLKRLKFSKILKLIVNEIKELMQYWIIKQIHQMVNEVFNINISQQLFYSFCYKNIKKDENFKLEKNHKTDKGVSQNRNTKKEEEKSILDCDELNAVAMYGSSKVQ</sequence>
<accession>A0AA96DZ97</accession>
<reference evidence="1" key="1">
    <citation type="submission" date="2023-09" db="EMBL/GenBank/DDBJ databases">
        <title>Arcobacter tbilisiensis sp. nov. isolated from chicken meat in Tbilisi, Georgia.</title>
        <authorList>
            <person name="Matthias R."/>
            <person name="Zautner A.E."/>
        </authorList>
    </citation>
    <scope>NUCLEOTIDE SEQUENCE</scope>
    <source>
        <strain evidence="1">LEO 65</strain>
    </source>
</reference>
<protein>
    <submittedName>
        <fullName evidence="1">Uncharacterized protein</fullName>
    </submittedName>
</protein>
<evidence type="ECO:0000313" key="1">
    <source>
        <dbReference type="EMBL" id="WNL36740.1"/>
    </source>
</evidence>
<dbReference type="AlphaFoldDB" id="A0AA96DZ97"/>
<proteinExistence type="predicted"/>
<name>A0AA96DZ97_9BACT</name>
<gene>
    <name evidence="1" type="ORF">RMQ66_02825</name>
</gene>
<dbReference type="EMBL" id="CP134842">
    <property type="protein sequence ID" value="WNL36740.1"/>
    <property type="molecule type" value="Genomic_DNA"/>
</dbReference>